<sequence>MKVQVHQLESIGSMEEDLEFSESSKTEITESNTLYKAAFAAMQEYIEVYLSLSKQSDGFSNIQNLDLISRDNRNISYRRDDGRLVVKFLDAHIVNCSVQFDGQNPVRYI</sequence>
<proteinExistence type="predicted"/>
<accession>A0A2N6K851</accession>
<protein>
    <submittedName>
        <fullName evidence="1">Uncharacterized protein</fullName>
    </submittedName>
</protein>
<evidence type="ECO:0000313" key="1">
    <source>
        <dbReference type="EMBL" id="PLZ93638.1"/>
    </source>
</evidence>
<gene>
    <name evidence="1" type="ORF">CEN44_02700</name>
</gene>
<keyword evidence="2" id="KW-1185">Reference proteome</keyword>
<dbReference type="Proteomes" id="UP000235036">
    <property type="component" value="Unassembled WGS sequence"/>
</dbReference>
<comment type="caution">
    <text evidence="1">The sequence shown here is derived from an EMBL/GenBank/DDBJ whole genome shotgun (WGS) entry which is preliminary data.</text>
</comment>
<reference evidence="1 2" key="1">
    <citation type="submission" date="2017-08" db="EMBL/GenBank/DDBJ databases">
        <title>Genomes of Fischerella (Mastigocladus) sp. strains.</title>
        <authorList>
            <person name="Miller S.R."/>
        </authorList>
    </citation>
    <scope>NUCLEOTIDE SEQUENCE [LARGE SCALE GENOMIC DNA]</scope>
    <source>
        <strain evidence="1 2">CCMEE 5323</strain>
    </source>
</reference>
<dbReference type="EMBL" id="NRQW01000057">
    <property type="protein sequence ID" value="PLZ93638.1"/>
    <property type="molecule type" value="Genomic_DNA"/>
</dbReference>
<name>A0A2N6K851_FISMU</name>
<dbReference type="AlphaFoldDB" id="A0A2N6K851"/>
<evidence type="ECO:0000313" key="2">
    <source>
        <dbReference type="Proteomes" id="UP000235036"/>
    </source>
</evidence>
<organism evidence="1 2">
    <name type="scientific">Fischerella muscicola CCMEE 5323</name>
    <dbReference type="NCBI Taxonomy" id="2019572"/>
    <lineage>
        <taxon>Bacteria</taxon>
        <taxon>Bacillati</taxon>
        <taxon>Cyanobacteriota</taxon>
        <taxon>Cyanophyceae</taxon>
        <taxon>Nostocales</taxon>
        <taxon>Hapalosiphonaceae</taxon>
        <taxon>Fischerella</taxon>
    </lineage>
</organism>